<name>A0AAV3Z699_9GAST</name>
<protein>
    <submittedName>
        <fullName evidence="1">Uncharacterized protein</fullName>
    </submittedName>
</protein>
<proteinExistence type="predicted"/>
<dbReference type="Proteomes" id="UP000735302">
    <property type="component" value="Unassembled WGS sequence"/>
</dbReference>
<dbReference type="AlphaFoldDB" id="A0AAV3Z699"/>
<dbReference type="EMBL" id="BLXT01002074">
    <property type="protein sequence ID" value="GFN90853.1"/>
    <property type="molecule type" value="Genomic_DNA"/>
</dbReference>
<gene>
    <name evidence="1" type="ORF">PoB_001735900</name>
</gene>
<comment type="caution">
    <text evidence="1">The sequence shown here is derived from an EMBL/GenBank/DDBJ whole genome shotgun (WGS) entry which is preliminary data.</text>
</comment>
<keyword evidence="2" id="KW-1185">Reference proteome</keyword>
<reference evidence="1 2" key="1">
    <citation type="journal article" date="2021" name="Elife">
        <title>Chloroplast acquisition without the gene transfer in kleptoplastic sea slugs, Plakobranchus ocellatus.</title>
        <authorList>
            <person name="Maeda T."/>
            <person name="Takahashi S."/>
            <person name="Yoshida T."/>
            <person name="Shimamura S."/>
            <person name="Takaki Y."/>
            <person name="Nagai Y."/>
            <person name="Toyoda A."/>
            <person name="Suzuki Y."/>
            <person name="Arimoto A."/>
            <person name="Ishii H."/>
            <person name="Satoh N."/>
            <person name="Nishiyama T."/>
            <person name="Hasebe M."/>
            <person name="Maruyama T."/>
            <person name="Minagawa J."/>
            <person name="Obokata J."/>
            <person name="Shigenobu S."/>
        </authorList>
    </citation>
    <scope>NUCLEOTIDE SEQUENCE [LARGE SCALE GENOMIC DNA]</scope>
</reference>
<sequence>MIFFYRNNWSGKMESTVALPRQKTLAAKIEAQIRMPLKPLYLSPIPIIEAKYKDFQVLKKCCEPRNAAYYDSLPHDGEIADDLHQDLSESEEDGANS</sequence>
<organism evidence="1 2">
    <name type="scientific">Plakobranchus ocellatus</name>
    <dbReference type="NCBI Taxonomy" id="259542"/>
    <lineage>
        <taxon>Eukaryota</taxon>
        <taxon>Metazoa</taxon>
        <taxon>Spiralia</taxon>
        <taxon>Lophotrochozoa</taxon>
        <taxon>Mollusca</taxon>
        <taxon>Gastropoda</taxon>
        <taxon>Heterobranchia</taxon>
        <taxon>Euthyneura</taxon>
        <taxon>Panpulmonata</taxon>
        <taxon>Sacoglossa</taxon>
        <taxon>Placobranchoidea</taxon>
        <taxon>Plakobranchidae</taxon>
        <taxon>Plakobranchus</taxon>
    </lineage>
</organism>
<evidence type="ECO:0000313" key="2">
    <source>
        <dbReference type="Proteomes" id="UP000735302"/>
    </source>
</evidence>
<evidence type="ECO:0000313" key="1">
    <source>
        <dbReference type="EMBL" id="GFN90853.1"/>
    </source>
</evidence>
<accession>A0AAV3Z699</accession>